<accession>A0A6M1R109</accession>
<protein>
    <submittedName>
        <fullName evidence="5">Long-chain fatty acid--CoA ligase</fullName>
    </submittedName>
</protein>
<dbReference type="GO" id="GO:0031956">
    <property type="term" value="F:medium-chain fatty acid-CoA ligase activity"/>
    <property type="evidence" value="ECO:0007669"/>
    <property type="project" value="TreeGrafter"/>
</dbReference>
<keyword evidence="6" id="KW-1185">Reference proteome</keyword>
<evidence type="ECO:0000313" key="5">
    <source>
        <dbReference type="EMBL" id="NGN93392.1"/>
    </source>
</evidence>
<feature type="domain" description="AMP-binding enzyme C-terminal" evidence="4">
    <location>
        <begin position="424"/>
        <end position="498"/>
    </location>
</feature>
<comment type="similarity">
    <text evidence="1">Belongs to the ATP-dependent AMP-binding enzyme family.</text>
</comment>
<sequence length="515" mass="55214">MSAPVAQPGEHNLAVLADQSYARHGDHPMVFFEGTWHSSTEIAERSARVAGGLRELGIEPGDRVVVLTMNTPEVFVSYRALWRVGAVVTPVIFLQTPPELRHILEDSSAKAAIVTPELLPLVRAAGDGLGLTVIVAGPTGEETDVVAYESLESADPIDIAPRGDDDLAALLYTGGTTGRAKGVMLSHRGLWESGHALHRVGESQGTTRWLLPLPLSHAYGLIVVISGLHSSRPQTSVLQRWFDAKGWLELAQEHRGESSTVVPSMLQMLLDQPYQDYDLSSLRSFGSGGAPLLPALREKAEEAFGVTILEGYGCTESSAVIAASTIEESRPGSVGKPLSHAEVIIAGPDGEPVPAGEEGEIWVRGPGVMQGYWNDPEQTAATVVDGWLHTGDIGHFDADGYLYVDDRIKDLIIRGGFNIFPRDVEDALLAHEAVTAAAVVGRPDAQRGEEVVAVVALHPGARTTSEELIAFAKTRLAAHKYPREVRILDAVPVTSVGKTDRKAVRSMVRTTEGES</sequence>
<dbReference type="RefSeq" id="WP_165111122.1">
    <property type="nucleotide sequence ID" value="NZ_JAALAA010000008.1"/>
</dbReference>
<dbReference type="PANTHER" id="PTHR43201">
    <property type="entry name" value="ACYL-COA SYNTHETASE"/>
    <property type="match status" value="1"/>
</dbReference>
<evidence type="ECO:0000259" key="4">
    <source>
        <dbReference type="Pfam" id="PF13193"/>
    </source>
</evidence>
<reference evidence="5 6" key="1">
    <citation type="submission" date="2020-02" db="EMBL/GenBank/DDBJ databases">
        <title>Whole-genome analyses of novel actinobacteria.</title>
        <authorList>
            <person name="Sahin N."/>
        </authorList>
    </citation>
    <scope>NUCLEOTIDE SEQUENCE [LARGE SCALE GENOMIC DNA]</scope>
    <source>
        <strain evidence="5 6">KC13</strain>
    </source>
</reference>
<dbReference type="Pfam" id="PF13193">
    <property type="entry name" value="AMP-binding_C"/>
    <property type="match status" value="1"/>
</dbReference>
<dbReference type="SUPFAM" id="SSF56801">
    <property type="entry name" value="Acetyl-CoA synthetase-like"/>
    <property type="match status" value="1"/>
</dbReference>
<name>A0A6M1R109_9ACTN</name>
<keyword evidence="2 5" id="KW-0436">Ligase</keyword>
<gene>
    <name evidence="5" type="ORF">G5C66_11655</name>
</gene>
<dbReference type="PROSITE" id="PS00455">
    <property type="entry name" value="AMP_BINDING"/>
    <property type="match status" value="1"/>
</dbReference>
<evidence type="ECO:0000256" key="2">
    <source>
        <dbReference type="ARBA" id="ARBA00022598"/>
    </source>
</evidence>
<dbReference type="EMBL" id="JAALAA010000008">
    <property type="protein sequence ID" value="NGN93392.1"/>
    <property type="molecule type" value="Genomic_DNA"/>
</dbReference>
<dbReference type="PANTHER" id="PTHR43201:SF5">
    <property type="entry name" value="MEDIUM-CHAIN ACYL-COA LIGASE ACSF2, MITOCHONDRIAL"/>
    <property type="match status" value="1"/>
</dbReference>
<dbReference type="Proteomes" id="UP000483261">
    <property type="component" value="Unassembled WGS sequence"/>
</dbReference>
<evidence type="ECO:0000259" key="3">
    <source>
        <dbReference type="Pfam" id="PF00501"/>
    </source>
</evidence>
<evidence type="ECO:0000256" key="1">
    <source>
        <dbReference type="ARBA" id="ARBA00006432"/>
    </source>
</evidence>
<evidence type="ECO:0000313" key="6">
    <source>
        <dbReference type="Proteomes" id="UP000483261"/>
    </source>
</evidence>
<dbReference type="InterPro" id="IPR020845">
    <property type="entry name" value="AMP-binding_CS"/>
</dbReference>
<dbReference type="Gene3D" id="3.30.300.30">
    <property type="match status" value="1"/>
</dbReference>
<comment type="caution">
    <text evidence="5">The sequence shown here is derived from an EMBL/GenBank/DDBJ whole genome shotgun (WGS) entry which is preliminary data.</text>
</comment>
<dbReference type="InterPro" id="IPR000873">
    <property type="entry name" value="AMP-dep_synth/lig_dom"/>
</dbReference>
<dbReference type="AlphaFoldDB" id="A0A6M1R109"/>
<dbReference type="InterPro" id="IPR042099">
    <property type="entry name" value="ANL_N_sf"/>
</dbReference>
<proteinExistence type="inferred from homology"/>
<dbReference type="Pfam" id="PF00501">
    <property type="entry name" value="AMP-binding"/>
    <property type="match status" value="1"/>
</dbReference>
<dbReference type="InterPro" id="IPR045851">
    <property type="entry name" value="AMP-bd_C_sf"/>
</dbReference>
<dbReference type="InterPro" id="IPR025110">
    <property type="entry name" value="AMP-bd_C"/>
</dbReference>
<dbReference type="Gene3D" id="3.40.50.12780">
    <property type="entry name" value="N-terminal domain of ligase-like"/>
    <property type="match status" value="1"/>
</dbReference>
<organism evidence="5 6">
    <name type="scientific">Nocardioides turkmenicus</name>
    <dbReference type="NCBI Taxonomy" id="2711220"/>
    <lineage>
        <taxon>Bacteria</taxon>
        <taxon>Bacillati</taxon>
        <taxon>Actinomycetota</taxon>
        <taxon>Actinomycetes</taxon>
        <taxon>Propionibacteriales</taxon>
        <taxon>Nocardioidaceae</taxon>
        <taxon>Nocardioides</taxon>
    </lineage>
</organism>
<feature type="domain" description="AMP-dependent synthetase/ligase" evidence="3">
    <location>
        <begin position="19"/>
        <end position="373"/>
    </location>
</feature>
<dbReference type="GO" id="GO:0006631">
    <property type="term" value="P:fatty acid metabolic process"/>
    <property type="evidence" value="ECO:0007669"/>
    <property type="project" value="TreeGrafter"/>
</dbReference>